<comment type="caution">
    <text evidence="2">The sequence shown here is derived from an EMBL/GenBank/DDBJ whole genome shotgun (WGS) entry which is preliminary data.</text>
</comment>
<gene>
    <name evidence="2" type="ORF">E2C01_033272</name>
</gene>
<feature type="compositionally biased region" description="Polar residues" evidence="1">
    <location>
        <begin position="20"/>
        <end position="32"/>
    </location>
</feature>
<reference evidence="2 3" key="1">
    <citation type="submission" date="2019-05" db="EMBL/GenBank/DDBJ databases">
        <title>Another draft genome of Portunus trituberculatus and its Hox gene families provides insights of decapod evolution.</title>
        <authorList>
            <person name="Jeong J.-H."/>
            <person name="Song I."/>
            <person name="Kim S."/>
            <person name="Choi T."/>
            <person name="Kim D."/>
            <person name="Ryu S."/>
            <person name="Kim W."/>
        </authorList>
    </citation>
    <scope>NUCLEOTIDE SEQUENCE [LARGE SCALE GENOMIC DNA]</scope>
    <source>
        <tissue evidence="2">Muscle</tissue>
    </source>
</reference>
<evidence type="ECO:0000256" key="1">
    <source>
        <dbReference type="SAM" id="MobiDB-lite"/>
    </source>
</evidence>
<keyword evidence="3" id="KW-1185">Reference proteome</keyword>
<dbReference type="Proteomes" id="UP000324222">
    <property type="component" value="Unassembled WGS sequence"/>
</dbReference>
<evidence type="ECO:0000313" key="3">
    <source>
        <dbReference type="Proteomes" id="UP000324222"/>
    </source>
</evidence>
<organism evidence="2 3">
    <name type="scientific">Portunus trituberculatus</name>
    <name type="common">Swimming crab</name>
    <name type="synonym">Neptunus trituberculatus</name>
    <dbReference type="NCBI Taxonomy" id="210409"/>
    <lineage>
        <taxon>Eukaryota</taxon>
        <taxon>Metazoa</taxon>
        <taxon>Ecdysozoa</taxon>
        <taxon>Arthropoda</taxon>
        <taxon>Crustacea</taxon>
        <taxon>Multicrustacea</taxon>
        <taxon>Malacostraca</taxon>
        <taxon>Eumalacostraca</taxon>
        <taxon>Eucarida</taxon>
        <taxon>Decapoda</taxon>
        <taxon>Pleocyemata</taxon>
        <taxon>Brachyura</taxon>
        <taxon>Eubrachyura</taxon>
        <taxon>Portunoidea</taxon>
        <taxon>Portunidae</taxon>
        <taxon>Portuninae</taxon>
        <taxon>Portunus</taxon>
    </lineage>
</organism>
<evidence type="ECO:0000313" key="2">
    <source>
        <dbReference type="EMBL" id="MPC39725.1"/>
    </source>
</evidence>
<dbReference type="AlphaFoldDB" id="A0A5B7F203"/>
<name>A0A5B7F203_PORTR</name>
<accession>A0A5B7F203</accession>
<protein>
    <submittedName>
        <fullName evidence="2">Uncharacterized protein</fullName>
    </submittedName>
</protein>
<sequence>MLQVTSSHGTEALTKAMNEGNDQGTETHSQGNLISRVANLPSPVARDAYCFKKARGGIPTSAWTSARSHAHQLIHYVTASLQNLTSGSITVVRTI</sequence>
<proteinExistence type="predicted"/>
<feature type="region of interest" description="Disordered" evidence="1">
    <location>
        <begin position="1"/>
        <end position="32"/>
    </location>
</feature>
<dbReference type="EMBL" id="VSRR010004452">
    <property type="protein sequence ID" value="MPC39725.1"/>
    <property type="molecule type" value="Genomic_DNA"/>
</dbReference>